<organism evidence="1 2">
    <name type="scientific">Glonium stellatum</name>
    <dbReference type="NCBI Taxonomy" id="574774"/>
    <lineage>
        <taxon>Eukaryota</taxon>
        <taxon>Fungi</taxon>
        <taxon>Dikarya</taxon>
        <taxon>Ascomycota</taxon>
        <taxon>Pezizomycotina</taxon>
        <taxon>Dothideomycetes</taxon>
        <taxon>Pleosporomycetidae</taxon>
        <taxon>Gloniales</taxon>
        <taxon>Gloniaceae</taxon>
        <taxon>Glonium</taxon>
    </lineage>
</organism>
<evidence type="ECO:0000313" key="2">
    <source>
        <dbReference type="Proteomes" id="UP000250140"/>
    </source>
</evidence>
<accession>A0A8E2EU76</accession>
<keyword evidence="2" id="KW-1185">Reference proteome</keyword>
<dbReference type="AlphaFoldDB" id="A0A8E2EU76"/>
<reference evidence="1 2" key="1">
    <citation type="journal article" date="2016" name="Nat. Commun.">
        <title>Ectomycorrhizal ecology is imprinted in the genome of the dominant symbiotic fungus Cenococcum geophilum.</title>
        <authorList>
            <consortium name="DOE Joint Genome Institute"/>
            <person name="Peter M."/>
            <person name="Kohler A."/>
            <person name="Ohm R.A."/>
            <person name="Kuo A."/>
            <person name="Krutzmann J."/>
            <person name="Morin E."/>
            <person name="Arend M."/>
            <person name="Barry K.W."/>
            <person name="Binder M."/>
            <person name="Choi C."/>
            <person name="Clum A."/>
            <person name="Copeland A."/>
            <person name="Grisel N."/>
            <person name="Haridas S."/>
            <person name="Kipfer T."/>
            <person name="LaButti K."/>
            <person name="Lindquist E."/>
            <person name="Lipzen A."/>
            <person name="Maire R."/>
            <person name="Meier B."/>
            <person name="Mihaltcheva S."/>
            <person name="Molinier V."/>
            <person name="Murat C."/>
            <person name="Poggeler S."/>
            <person name="Quandt C.A."/>
            <person name="Sperisen C."/>
            <person name="Tritt A."/>
            <person name="Tisserant E."/>
            <person name="Crous P.W."/>
            <person name="Henrissat B."/>
            <person name="Nehls U."/>
            <person name="Egli S."/>
            <person name="Spatafora J.W."/>
            <person name="Grigoriev I.V."/>
            <person name="Martin F.M."/>
        </authorList>
    </citation>
    <scope>NUCLEOTIDE SEQUENCE [LARGE SCALE GENOMIC DNA]</scope>
    <source>
        <strain evidence="1 2">CBS 207.34</strain>
    </source>
</reference>
<dbReference type="Proteomes" id="UP000250140">
    <property type="component" value="Unassembled WGS sequence"/>
</dbReference>
<proteinExistence type="predicted"/>
<protein>
    <submittedName>
        <fullName evidence="1">Uncharacterized protein</fullName>
    </submittedName>
</protein>
<dbReference type="EMBL" id="KV750393">
    <property type="protein sequence ID" value="OCL04966.1"/>
    <property type="molecule type" value="Genomic_DNA"/>
</dbReference>
<evidence type="ECO:0000313" key="1">
    <source>
        <dbReference type="EMBL" id="OCL04966.1"/>
    </source>
</evidence>
<sequence length="200" mass="21978">MPRLRHGQPVRWQSAGLSACQAQGRSTGILLVLQWCHVGATSLVFRPASFAPPGFRVSHARSHAFPRIPMHSHAFPRTPTHSRRPWALCPICSICLCRVTGLPSTRLPSCPLTRMVGNGYELTCVLPTPHLSPRPLRRALPALEAFFFSASVMPAVSLSQGLLSHTVALHRGRNFCSPTPTHTLFFFSPFAQNTGQINLI</sequence>
<name>A0A8E2EU76_9PEZI</name>
<gene>
    <name evidence="1" type="ORF">AOQ84DRAFT_105457</name>
</gene>